<reference evidence="1 2" key="1">
    <citation type="submission" date="2008-07" db="EMBL/GenBank/DDBJ databases">
        <authorList>
            <person name="Tandeau de Marsac N."/>
            <person name="Ferriera S."/>
            <person name="Johnson J."/>
            <person name="Kravitz S."/>
            <person name="Beeson K."/>
            <person name="Sutton G."/>
            <person name="Rogers Y.-H."/>
            <person name="Friedman R."/>
            <person name="Frazier M."/>
            <person name="Venter J.C."/>
        </authorList>
    </citation>
    <scope>NUCLEOTIDE SEQUENCE [LARGE SCALE GENOMIC DNA]</scope>
    <source>
        <strain evidence="1 2">PCC 7420</strain>
    </source>
</reference>
<name>B4VNS3_9CYAN</name>
<gene>
    <name evidence="1" type="ORF">MC7420_4582</name>
</gene>
<protein>
    <submittedName>
        <fullName evidence="1">Uncharacterized protein</fullName>
    </submittedName>
</protein>
<dbReference type="RefSeq" id="WP_006100060.1">
    <property type="nucleotide sequence ID" value="NZ_DS989846.1"/>
</dbReference>
<evidence type="ECO:0000313" key="1">
    <source>
        <dbReference type="EMBL" id="EDX76326.1"/>
    </source>
</evidence>
<proteinExistence type="predicted"/>
<dbReference type="InterPro" id="IPR011989">
    <property type="entry name" value="ARM-like"/>
</dbReference>
<sequence>MTHSNLNSVLEDLGTTQIEKQVPALEQAVDIVDSIAIQAVAALRTSPNRFLVAERLKRFGSVIVPHLEKLFQESDDSETQILAALVLLQFNSRVGVPCLLDAVTQDKYYAGLVAEHLAKLGIKEANEPILNRLRTCHLKEVDLVVNLLDALAKLGGILPSDLQQRLSAADVPWQIRTVYQNNLATLPNPESPDLNDYPKDKLTLTFKAY</sequence>
<dbReference type="Proteomes" id="UP000003835">
    <property type="component" value="Unassembled WGS sequence"/>
</dbReference>
<accession>B4VNS3</accession>
<keyword evidence="2" id="KW-1185">Reference proteome</keyword>
<organism evidence="1 2">
    <name type="scientific">Coleofasciculus chthonoplastes PCC 7420</name>
    <dbReference type="NCBI Taxonomy" id="118168"/>
    <lineage>
        <taxon>Bacteria</taxon>
        <taxon>Bacillati</taxon>
        <taxon>Cyanobacteriota</taxon>
        <taxon>Cyanophyceae</taxon>
        <taxon>Coleofasciculales</taxon>
        <taxon>Coleofasciculaceae</taxon>
        <taxon>Coleofasciculus</taxon>
    </lineage>
</organism>
<dbReference type="eggNOG" id="ENOG502ZX4M">
    <property type="taxonomic scope" value="Bacteria"/>
</dbReference>
<dbReference type="STRING" id="118168.MC7420_4582"/>
<evidence type="ECO:0000313" key="2">
    <source>
        <dbReference type="Proteomes" id="UP000003835"/>
    </source>
</evidence>
<dbReference type="EMBL" id="DS989846">
    <property type="protein sequence ID" value="EDX76326.1"/>
    <property type="molecule type" value="Genomic_DNA"/>
</dbReference>
<dbReference type="Gene3D" id="1.25.10.10">
    <property type="entry name" value="Leucine-rich Repeat Variant"/>
    <property type="match status" value="1"/>
</dbReference>
<dbReference type="AlphaFoldDB" id="B4VNS3"/>
<dbReference type="HOGENOM" id="CLU_1313655_0_0_3"/>
<dbReference type="OrthoDB" id="9856363at2"/>